<dbReference type="SMART" id="SM00448">
    <property type="entry name" value="REC"/>
    <property type="match status" value="1"/>
</dbReference>
<evidence type="ECO:0000256" key="1">
    <source>
        <dbReference type="ARBA" id="ARBA00022553"/>
    </source>
</evidence>
<evidence type="ECO:0000256" key="2">
    <source>
        <dbReference type="ARBA" id="ARBA00023012"/>
    </source>
</evidence>
<keyword evidence="2" id="KW-0902">Two-component regulatory system</keyword>
<feature type="modified residue" description="4-aspartylphosphate" evidence="3">
    <location>
        <position position="55"/>
    </location>
</feature>
<reference evidence="6" key="1">
    <citation type="journal article" date="2022" name="Int. J. Syst. Evol. Microbiol.">
        <title>Anaeromyxobacter oryzae sp. nov., Anaeromyxobacter diazotrophicus sp. nov. and Anaeromyxobacter paludicola sp. nov., isolated from paddy soils.</title>
        <authorList>
            <person name="Itoh H."/>
            <person name="Xu Z."/>
            <person name="Mise K."/>
            <person name="Masuda Y."/>
            <person name="Ushijima N."/>
            <person name="Hayakawa C."/>
            <person name="Shiratori Y."/>
            <person name="Senoo K."/>
        </authorList>
    </citation>
    <scope>NUCLEOTIDE SEQUENCE [LARGE SCALE GENOMIC DNA]</scope>
    <source>
        <strain evidence="6">Red630</strain>
    </source>
</reference>
<name>A0ABM7X5C2_9BACT</name>
<dbReference type="RefSeq" id="WP_248343582.1">
    <property type="nucleotide sequence ID" value="NZ_AP025592.1"/>
</dbReference>
<dbReference type="CDD" id="cd00156">
    <property type="entry name" value="REC"/>
    <property type="match status" value="1"/>
</dbReference>
<gene>
    <name evidence="5" type="ORF">AMPC_01150</name>
</gene>
<dbReference type="PANTHER" id="PTHR44591">
    <property type="entry name" value="STRESS RESPONSE REGULATOR PROTEIN 1"/>
    <property type="match status" value="1"/>
</dbReference>
<accession>A0ABM7X5C2</accession>
<keyword evidence="6" id="KW-1185">Reference proteome</keyword>
<evidence type="ECO:0000313" key="6">
    <source>
        <dbReference type="Proteomes" id="UP001162734"/>
    </source>
</evidence>
<proteinExistence type="predicted"/>
<dbReference type="Gene3D" id="3.40.50.2300">
    <property type="match status" value="1"/>
</dbReference>
<feature type="domain" description="Response regulatory" evidence="4">
    <location>
        <begin position="6"/>
        <end position="122"/>
    </location>
</feature>
<evidence type="ECO:0000313" key="5">
    <source>
        <dbReference type="EMBL" id="BDG07002.1"/>
    </source>
</evidence>
<dbReference type="PANTHER" id="PTHR44591:SF14">
    <property type="entry name" value="PROTEIN PILG"/>
    <property type="match status" value="1"/>
</dbReference>
<organism evidence="5 6">
    <name type="scientific">Anaeromyxobacter paludicola</name>
    <dbReference type="NCBI Taxonomy" id="2918171"/>
    <lineage>
        <taxon>Bacteria</taxon>
        <taxon>Pseudomonadati</taxon>
        <taxon>Myxococcota</taxon>
        <taxon>Myxococcia</taxon>
        <taxon>Myxococcales</taxon>
        <taxon>Cystobacterineae</taxon>
        <taxon>Anaeromyxobacteraceae</taxon>
        <taxon>Anaeromyxobacter</taxon>
    </lineage>
</organism>
<dbReference type="EMBL" id="AP025592">
    <property type="protein sequence ID" value="BDG07002.1"/>
    <property type="molecule type" value="Genomic_DNA"/>
</dbReference>
<dbReference type="InterPro" id="IPR011006">
    <property type="entry name" value="CheY-like_superfamily"/>
</dbReference>
<evidence type="ECO:0000259" key="4">
    <source>
        <dbReference type="PROSITE" id="PS50110"/>
    </source>
</evidence>
<dbReference type="Proteomes" id="UP001162734">
    <property type="component" value="Chromosome"/>
</dbReference>
<keyword evidence="1 3" id="KW-0597">Phosphoprotein</keyword>
<dbReference type="InterPro" id="IPR050595">
    <property type="entry name" value="Bact_response_regulator"/>
</dbReference>
<dbReference type="PROSITE" id="PS50110">
    <property type="entry name" value="RESPONSE_REGULATORY"/>
    <property type="match status" value="1"/>
</dbReference>
<dbReference type="Pfam" id="PF00072">
    <property type="entry name" value="Response_reg"/>
    <property type="match status" value="1"/>
</dbReference>
<dbReference type="SUPFAM" id="SSF52172">
    <property type="entry name" value="CheY-like"/>
    <property type="match status" value="1"/>
</dbReference>
<protein>
    <recommendedName>
        <fullName evidence="4">Response regulatory domain-containing protein</fullName>
    </recommendedName>
</protein>
<dbReference type="InterPro" id="IPR001789">
    <property type="entry name" value="Sig_transdc_resp-reg_receiver"/>
</dbReference>
<sequence>MGKRKTVLIVDDSPAILDALSAAFEDAGYDVGEARDGEEVFRKMAALDPDALLLDIYMPKINGTDVCRLVKAHPHWKKTYLVLMSSRLSDKELADYRRLGADVVLRKPFDPAEVVAAVGEAIGAPEPAA</sequence>
<evidence type="ECO:0000256" key="3">
    <source>
        <dbReference type="PROSITE-ProRule" id="PRU00169"/>
    </source>
</evidence>